<dbReference type="Gene3D" id="2.60.120.200">
    <property type="match status" value="1"/>
</dbReference>
<dbReference type="GO" id="GO:0016757">
    <property type="term" value="F:glycosyltransferase activity"/>
    <property type="evidence" value="ECO:0007669"/>
    <property type="project" value="TreeGrafter"/>
</dbReference>
<dbReference type="InterPro" id="IPR050546">
    <property type="entry name" value="Glycosyl_Hydrlase_16"/>
</dbReference>
<dbReference type="GO" id="GO:0005975">
    <property type="term" value="P:carbohydrate metabolic process"/>
    <property type="evidence" value="ECO:0007669"/>
    <property type="project" value="InterPro"/>
</dbReference>
<dbReference type="PROSITE" id="PS51762">
    <property type="entry name" value="GH16_2"/>
    <property type="match status" value="1"/>
</dbReference>
<feature type="signal peptide" evidence="2">
    <location>
        <begin position="1"/>
        <end position="15"/>
    </location>
</feature>
<sequence>MRLLNFLLITTTVSAQTYSQCNPLNTAQCPPDAALAMSVNIDFRKGSVNSFVAAGTPSYGPEGVSFTVSRGGEAPQLNSLFYIMFGRVEASVKAAPGAGIVSSLVLESDALDEIDVELLGSNGGEMQSNYFGKGNTATYNRGRFHAVAGTQDRFITYTIDWTPDRIVWAADGNIVRVLSQSEAEPGQYPQTPMRLKMGAWAGGDPATNAEGTVSWARGPTDYSRGPFTMLIRSVSVTDYSTGKEYRYRDQSGSASSIEAVGGAVNANRVRNPYPVSPVAGNAASRDGGPASVPIGGLARDGSPAARTQTGWPWVAGAGPTGGPIPSGWHMTAEGKIMRDDSPASRPAPVLILLLLLPALAAAGLLLS</sequence>
<gene>
    <name evidence="4" type="ORF">GQ602_000439</name>
</gene>
<dbReference type="OrthoDB" id="4781at2759"/>
<feature type="transmembrane region" description="Helical" evidence="1">
    <location>
        <begin position="347"/>
        <end position="366"/>
    </location>
</feature>
<proteinExistence type="predicted"/>
<dbReference type="InterPro" id="IPR000757">
    <property type="entry name" value="Beta-glucanase-like"/>
</dbReference>
<dbReference type="GO" id="GO:0009277">
    <property type="term" value="C:fungal-type cell wall"/>
    <property type="evidence" value="ECO:0007669"/>
    <property type="project" value="TreeGrafter"/>
</dbReference>
<reference evidence="4 5" key="1">
    <citation type="journal article" date="2020" name="G3 (Bethesda)">
        <title>Genetic Underpinnings of Host Manipulation by Ophiocordyceps as Revealed by Comparative Transcriptomics.</title>
        <authorList>
            <person name="Will I."/>
            <person name="Das B."/>
            <person name="Trinh T."/>
            <person name="Brachmann A."/>
            <person name="Ohm R.A."/>
            <person name="de Bekker C."/>
        </authorList>
    </citation>
    <scope>NUCLEOTIDE SEQUENCE [LARGE SCALE GENOMIC DNA]</scope>
    <source>
        <strain evidence="4 5">EC05</strain>
    </source>
</reference>
<keyword evidence="1" id="KW-0472">Membrane</keyword>
<dbReference type="AlphaFoldDB" id="A0A8H4VGH7"/>
<evidence type="ECO:0000313" key="5">
    <source>
        <dbReference type="Proteomes" id="UP000562929"/>
    </source>
</evidence>
<dbReference type="SUPFAM" id="SSF49899">
    <property type="entry name" value="Concanavalin A-like lectins/glucanases"/>
    <property type="match status" value="1"/>
</dbReference>
<dbReference type="PANTHER" id="PTHR10963">
    <property type="entry name" value="GLYCOSYL HYDROLASE-RELATED"/>
    <property type="match status" value="1"/>
</dbReference>
<evidence type="ECO:0000256" key="1">
    <source>
        <dbReference type="SAM" id="Phobius"/>
    </source>
</evidence>
<keyword evidence="2" id="KW-0732">Signal</keyword>
<feature type="chain" id="PRO_5034986776" evidence="2">
    <location>
        <begin position="16"/>
        <end position="367"/>
    </location>
</feature>
<keyword evidence="1" id="KW-0812">Transmembrane</keyword>
<evidence type="ECO:0000313" key="4">
    <source>
        <dbReference type="EMBL" id="KAF4594826.1"/>
    </source>
</evidence>
<keyword evidence="5" id="KW-1185">Reference proteome</keyword>
<dbReference type="GO" id="GO:0031505">
    <property type="term" value="P:fungal-type cell wall organization"/>
    <property type="evidence" value="ECO:0007669"/>
    <property type="project" value="TreeGrafter"/>
</dbReference>
<protein>
    <submittedName>
        <fullName evidence="4">Extracellular cell wall glucanase Crf1</fullName>
    </submittedName>
</protein>
<name>A0A8H4VGH7_9HYPO</name>
<accession>A0A8H4VGH7</accession>
<organism evidence="4 5">
    <name type="scientific">Ophiocordyceps camponoti-floridani</name>
    <dbReference type="NCBI Taxonomy" id="2030778"/>
    <lineage>
        <taxon>Eukaryota</taxon>
        <taxon>Fungi</taxon>
        <taxon>Dikarya</taxon>
        <taxon>Ascomycota</taxon>
        <taxon>Pezizomycotina</taxon>
        <taxon>Sordariomycetes</taxon>
        <taxon>Hypocreomycetidae</taxon>
        <taxon>Hypocreales</taxon>
        <taxon>Ophiocordycipitaceae</taxon>
        <taxon>Ophiocordyceps</taxon>
    </lineage>
</organism>
<dbReference type="Proteomes" id="UP000562929">
    <property type="component" value="Unassembled WGS sequence"/>
</dbReference>
<evidence type="ECO:0000256" key="2">
    <source>
        <dbReference type="SAM" id="SignalP"/>
    </source>
</evidence>
<feature type="domain" description="GH16" evidence="3">
    <location>
        <begin position="11"/>
        <end position="224"/>
    </location>
</feature>
<dbReference type="GO" id="GO:0004553">
    <property type="term" value="F:hydrolase activity, hydrolyzing O-glycosyl compounds"/>
    <property type="evidence" value="ECO:0007669"/>
    <property type="project" value="InterPro"/>
</dbReference>
<evidence type="ECO:0000259" key="3">
    <source>
        <dbReference type="PROSITE" id="PS51762"/>
    </source>
</evidence>
<dbReference type="CDD" id="cd02183">
    <property type="entry name" value="GH16_fungal_CRH1_transglycosylase"/>
    <property type="match status" value="1"/>
</dbReference>
<dbReference type="InterPro" id="IPR013320">
    <property type="entry name" value="ConA-like_dom_sf"/>
</dbReference>
<comment type="caution">
    <text evidence="4">The sequence shown here is derived from an EMBL/GenBank/DDBJ whole genome shotgun (WGS) entry which is preliminary data.</text>
</comment>
<keyword evidence="1" id="KW-1133">Transmembrane helix</keyword>
<dbReference type="PANTHER" id="PTHR10963:SF68">
    <property type="entry name" value="GLYCOSIDASE CRH1-RELATED"/>
    <property type="match status" value="1"/>
</dbReference>
<dbReference type="Pfam" id="PF00722">
    <property type="entry name" value="Glyco_hydro_16"/>
    <property type="match status" value="1"/>
</dbReference>
<dbReference type="EMBL" id="JAACLJ010000001">
    <property type="protein sequence ID" value="KAF4594826.1"/>
    <property type="molecule type" value="Genomic_DNA"/>
</dbReference>